<accession>A0ACB7HTV5</accession>
<keyword evidence="2" id="KW-1185">Reference proteome</keyword>
<evidence type="ECO:0000313" key="2">
    <source>
        <dbReference type="Proteomes" id="UP000091857"/>
    </source>
</evidence>
<evidence type="ECO:0000313" key="1">
    <source>
        <dbReference type="EMBL" id="KAG8655947.1"/>
    </source>
</evidence>
<gene>
    <name evidence="1" type="ORF">MANES_04G080072v8</name>
</gene>
<comment type="caution">
    <text evidence="1">The sequence shown here is derived from an EMBL/GenBank/DDBJ whole genome shotgun (WGS) entry which is preliminary data.</text>
</comment>
<proteinExistence type="predicted"/>
<dbReference type="EMBL" id="CM004390">
    <property type="protein sequence ID" value="KAG8655947.1"/>
    <property type="molecule type" value="Genomic_DNA"/>
</dbReference>
<organism evidence="1 2">
    <name type="scientific">Manihot esculenta</name>
    <name type="common">Cassava</name>
    <name type="synonym">Jatropha manihot</name>
    <dbReference type="NCBI Taxonomy" id="3983"/>
    <lineage>
        <taxon>Eukaryota</taxon>
        <taxon>Viridiplantae</taxon>
        <taxon>Streptophyta</taxon>
        <taxon>Embryophyta</taxon>
        <taxon>Tracheophyta</taxon>
        <taxon>Spermatophyta</taxon>
        <taxon>Magnoliopsida</taxon>
        <taxon>eudicotyledons</taxon>
        <taxon>Gunneridae</taxon>
        <taxon>Pentapetalae</taxon>
        <taxon>rosids</taxon>
        <taxon>fabids</taxon>
        <taxon>Malpighiales</taxon>
        <taxon>Euphorbiaceae</taxon>
        <taxon>Crotonoideae</taxon>
        <taxon>Manihoteae</taxon>
        <taxon>Manihot</taxon>
    </lineage>
</organism>
<reference evidence="2" key="1">
    <citation type="journal article" date="2016" name="Nat. Biotechnol.">
        <title>Sequencing wild and cultivated cassava and related species reveals extensive interspecific hybridization and genetic diversity.</title>
        <authorList>
            <person name="Bredeson J.V."/>
            <person name="Lyons J.B."/>
            <person name="Prochnik S.E."/>
            <person name="Wu G.A."/>
            <person name="Ha C.M."/>
            <person name="Edsinger-Gonzales E."/>
            <person name="Grimwood J."/>
            <person name="Schmutz J."/>
            <person name="Rabbi I.Y."/>
            <person name="Egesi C."/>
            <person name="Nauluvula P."/>
            <person name="Lebot V."/>
            <person name="Ndunguru J."/>
            <person name="Mkamilo G."/>
            <person name="Bart R.S."/>
            <person name="Setter T.L."/>
            <person name="Gleadow R.M."/>
            <person name="Kulakow P."/>
            <person name="Ferguson M.E."/>
            <person name="Rounsley S."/>
            <person name="Rokhsar D.S."/>
        </authorList>
    </citation>
    <scope>NUCLEOTIDE SEQUENCE [LARGE SCALE GENOMIC DNA]</scope>
    <source>
        <strain evidence="2">cv. AM560-2</strain>
    </source>
</reference>
<protein>
    <submittedName>
        <fullName evidence="1">Uncharacterized protein</fullName>
    </submittedName>
</protein>
<sequence length="231" mass="26709">MAVTHISPLHNRGRGHRSRLASLSHGCRSRLESLPDGRRSHLSLAQSWFTLHGLWPVTLGGKSPDYSKCKKIPFNANQLIHSEIIHDLNNLWPSLEKNRANIKFWEHEWERHDKCTMWEQFRYFQTSIERVKHVNTLRNVESIRPIIECRTKTSDAHPVLYQVYFCLTQDGEQFQNCPPPKGQLGYGCGTALEVIFPSTEGILPSSAMAFESSWNLYLITYVIFNVIIYLL</sequence>
<name>A0ACB7HTV5_MANES</name>
<dbReference type="Proteomes" id="UP000091857">
    <property type="component" value="Chromosome 4"/>
</dbReference>